<evidence type="ECO:0000256" key="1">
    <source>
        <dbReference type="SAM" id="Phobius"/>
    </source>
</evidence>
<dbReference type="PANTHER" id="PTHR21879">
    <property type="entry name" value="FI03362P-RELATED-RELATED"/>
    <property type="match status" value="1"/>
</dbReference>
<proteinExistence type="predicted"/>
<evidence type="ECO:0008006" key="4">
    <source>
        <dbReference type="Google" id="ProtNLM"/>
    </source>
</evidence>
<dbReference type="EMBL" id="JAQQBS010001422">
    <property type="protein sequence ID" value="KAK0164967.1"/>
    <property type="molecule type" value="Genomic_DNA"/>
</dbReference>
<feature type="transmembrane region" description="Helical" evidence="1">
    <location>
        <begin position="173"/>
        <end position="189"/>
    </location>
</feature>
<reference evidence="2" key="1">
    <citation type="journal article" date="2023" name="bioRxiv">
        <title>Scaffold-level genome assemblies of two parasitoid biocontrol wasps reveal the parthenogenesis mechanism and an associated novel virus.</title>
        <authorList>
            <person name="Inwood S."/>
            <person name="Skelly J."/>
            <person name="Guhlin J."/>
            <person name="Harrop T."/>
            <person name="Goldson S."/>
            <person name="Dearden P."/>
        </authorList>
    </citation>
    <scope>NUCLEOTIDE SEQUENCE</scope>
    <source>
        <strain evidence="2">Irish</strain>
        <tissue evidence="2">Whole body</tissue>
    </source>
</reference>
<dbReference type="Proteomes" id="UP001168990">
    <property type="component" value="Unassembled WGS sequence"/>
</dbReference>
<evidence type="ECO:0000313" key="2">
    <source>
        <dbReference type="EMBL" id="KAK0164967.1"/>
    </source>
</evidence>
<reference evidence="2" key="2">
    <citation type="submission" date="2023-03" db="EMBL/GenBank/DDBJ databases">
        <authorList>
            <person name="Inwood S.N."/>
            <person name="Skelly J.G."/>
            <person name="Guhlin J."/>
            <person name="Harrop T.W.R."/>
            <person name="Goldson S.G."/>
            <person name="Dearden P.K."/>
        </authorList>
    </citation>
    <scope>NUCLEOTIDE SEQUENCE</scope>
    <source>
        <strain evidence="2">Irish</strain>
        <tissue evidence="2">Whole body</tissue>
    </source>
</reference>
<dbReference type="GO" id="GO:0016020">
    <property type="term" value="C:membrane"/>
    <property type="evidence" value="ECO:0007669"/>
    <property type="project" value="TreeGrafter"/>
</dbReference>
<protein>
    <recommendedName>
        <fullName evidence="4">Osiris 6</fullName>
    </recommendedName>
</protein>
<keyword evidence="3" id="KW-1185">Reference proteome</keyword>
<keyword evidence="1" id="KW-0472">Membrane</keyword>
<name>A0AA39KKR4_9HYME</name>
<dbReference type="Pfam" id="PF07898">
    <property type="entry name" value="DUF1676"/>
    <property type="match status" value="1"/>
</dbReference>
<dbReference type="AlphaFoldDB" id="A0AA39KKR4"/>
<dbReference type="PANTHER" id="PTHR21879:SF18">
    <property type="entry name" value="LD17368P"/>
    <property type="match status" value="1"/>
</dbReference>
<comment type="caution">
    <text evidence="2">The sequence shown here is derived from an EMBL/GenBank/DDBJ whole genome shotgun (WGS) entry which is preliminary data.</text>
</comment>
<gene>
    <name evidence="2" type="ORF">PV328_003530</name>
</gene>
<organism evidence="2 3">
    <name type="scientific">Microctonus aethiopoides</name>
    <dbReference type="NCBI Taxonomy" id="144406"/>
    <lineage>
        <taxon>Eukaryota</taxon>
        <taxon>Metazoa</taxon>
        <taxon>Ecdysozoa</taxon>
        <taxon>Arthropoda</taxon>
        <taxon>Hexapoda</taxon>
        <taxon>Insecta</taxon>
        <taxon>Pterygota</taxon>
        <taxon>Neoptera</taxon>
        <taxon>Endopterygota</taxon>
        <taxon>Hymenoptera</taxon>
        <taxon>Apocrita</taxon>
        <taxon>Ichneumonoidea</taxon>
        <taxon>Braconidae</taxon>
        <taxon>Euphorinae</taxon>
        <taxon>Microctonus</taxon>
    </lineage>
</organism>
<sequence>MAMMTANGQDFNECLEKDSISCLQNTLYRTAKEFFNKDKIDIVSGVSMVKKDDRSSRSGKEVLYDQEIDAANSVIDRQSTLENFIGEEAGSFLTGRTLRINFAPAMEKIGQTARAMVNSVPTEVKEAVNDVVEGRGKKKLLKSLWPLLLAAKAKMGVLAVLMTFGVALLAKKAIVASLLSLAVSAFIGLKSMWSKACGHSTTPYSSGWNNAASGSGAIGWSAPVQSPAGWSSGGSVGGWDDGQSSYASAQSQAFSGYH</sequence>
<keyword evidence="1" id="KW-0812">Transmembrane</keyword>
<accession>A0AA39KKR4</accession>
<keyword evidence="1" id="KW-1133">Transmembrane helix</keyword>
<evidence type="ECO:0000313" key="3">
    <source>
        <dbReference type="Proteomes" id="UP001168990"/>
    </source>
</evidence>
<feature type="transmembrane region" description="Helical" evidence="1">
    <location>
        <begin position="144"/>
        <end position="167"/>
    </location>
</feature>
<dbReference type="InterPro" id="IPR012464">
    <property type="entry name" value="DUF1676"/>
</dbReference>